<protein>
    <submittedName>
        <fullName evidence="4">Uncharacterized conserved protein YlxW, UPF0749 family</fullName>
    </submittedName>
</protein>
<evidence type="ECO:0000256" key="3">
    <source>
        <dbReference type="SAM" id="MobiDB-lite"/>
    </source>
</evidence>
<evidence type="ECO:0000313" key="5">
    <source>
        <dbReference type="Proteomes" id="UP000198825"/>
    </source>
</evidence>
<comment type="similarity">
    <text evidence="1">Belongs to the UPF0749 family.</text>
</comment>
<dbReference type="Pfam" id="PF05949">
    <property type="entry name" value="DUF881"/>
    <property type="match status" value="1"/>
</dbReference>
<dbReference type="RefSeq" id="WP_091079603.1">
    <property type="nucleotide sequence ID" value="NZ_LT629799.1"/>
</dbReference>
<reference evidence="5" key="1">
    <citation type="submission" date="2016-10" db="EMBL/GenBank/DDBJ databases">
        <authorList>
            <person name="Varghese N."/>
            <person name="Submissions S."/>
        </authorList>
    </citation>
    <scope>NUCLEOTIDE SEQUENCE [LARGE SCALE GENOMIC DNA]</scope>
    <source>
        <strain evidence="5">DSM 21743</strain>
    </source>
</reference>
<organism evidence="4 5">
    <name type="scientific">Microlunatus sagamiharensis</name>
    <dbReference type="NCBI Taxonomy" id="546874"/>
    <lineage>
        <taxon>Bacteria</taxon>
        <taxon>Bacillati</taxon>
        <taxon>Actinomycetota</taxon>
        <taxon>Actinomycetes</taxon>
        <taxon>Propionibacteriales</taxon>
        <taxon>Propionibacteriaceae</taxon>
        <taxon>Microlunatus</taxon>
    </lineage>
</organism>
<evidence type="ECO:0000313" key="4">
    <source>
        <dbReference type="EMBL" id="SDU87449.1"/>
    </source>
</evidence>
<dbReference type="STRING" id="546874.SAMN04488544_1293"/>
<dbReference type="Gene3D" id="3.30.70.1880">
    <property type="entry name" value="Protein of unknown function DUF881"/>
    <property type="match status" value="1"/>
</dbReference>
<dbReference type="InterPro" id="IPR010273">
    <property type="entry name" value="DUF881"/>
</dbReference>
<feature type="region of interest" description="Disordered" evidence="3">
    <location>
        <begin position="21"/>
        <end position="47"/>
    </location>
</feature>
<dbReference type="GO" id="GO:0005886">
    <property type="term" value="C:plasma membrane"/>
    <property type="evidence" value="ECO:0007669"/>
    <property type="project" value="TreeGrafter"/>
</dbReference>
<dbReference type="PANTHER" id="PTHR37313:SF2">
    <property type="entry name" value="UPF0749 PROTEIN YLXX"/>
    <property type="match status" value="1"/>
</dbReference>
<evidence type="ECO:0000256" key="1">
    <source>
        <dbReference type="ARBA" id="ARBA00009108"/>
    </source>
</evidence>
<dbReference type="Proteomes" id="UP000198825">
    <property type="component" value="Chromosome I"/>
</dbReference>
<dbReference type="PANTHER" id="PTHR37313">
    <property type="entry name" value="UPF0749 PROTEIN RV1825"/>
    <property type="match status" value="1"/>
</dbReference>
<evidence type="ECO:0000256" key="2">
    <source>
        <dbReference type="SAM" id="Coils"/>
    </source>
</evidence>
<dbReference type="EMBL" id="LT629799">
    <property type="protein sequence ID" value="SDU87449.1"/>
    <property type="molecule type" value="Genomic_DNA"/>
</dbReference>
<keyword evidence="2" id="KW-0175">Coiled coil</keyword>
<accession>A0A1H2M2Q2</accession>
<dbReference type="OrthoDB" id="3211287at2"/>
<keyword evidence="5" id="KW-1185">Reference proteome</keyword>
<dbReference type="AlphaFoldDB" id="A0A1H2M2Q2"/>
<sequence length="290" mass="30567">MPDAPRATSRRLAALARARARIVEPGADGTPGGPSSDERPVPPPRPGVWRRIGRAALRPGRSQVVAAVVLCLLGMAGVMQVRTNDSGDAYRTARREDLVQILDGLGVESRRLEAEVAELQSTKARLQSGADTQRVAREDASRRVQELGILAGTAPAHGPGIRIRISDPQEKVDANVLLDAVEELRDAGAEVIEVNDSSRVVASTWFGNDGTTLLVDGVPLERPLVIEAIGDPHSLEEAARFRGGIVSEITGPKIGGDVTIAQLGDVVVTSLHAPPASQYARPAAAGPTPR</sequence>
<name>A0A1H2M2Q2_9ACTN</name>
<feature type="coiled-coil region" evidence="2">
    <location>
        <begin position="102"/>
        <end position="129"/>
    </location>
</feature>
<proteinExistence type="inferred from homology"/>
<gene>
    <name evidence="4" type="ORF">SAMN04488544_1293</name>
</gene>